<name>A0A0F8X476_9ZZZZ</name>
<dbReference type="InterPro" id="IPR014776">
    <property type="entry name" value="4pyrrole_Mease_sub2"/>
</dbReference>
<dbReference type="EMBL" id="LAZR01061293">
    <property type="protein sequence ID" value="KKK63867.1"/>
    <property type="molecule type" value="Genomic_DNA"/>
</dbReference>
<dbReference type="InterPro" id="IPR051810">
    <property type="entry name" value="Precorrin_MeTrfase"/>
</dbReference>
<gene>
    <name evidence="1" type="ORF">LCGC14_2989970</name>
</gene>
<dbReference type="AlphaFoldDB" id="A0A0F8X476"/>
<comment type="caution">
    <text evidence="1">The sequence shown here is derived from an EMBL/GenBank/DDBJ whole genome shotgun (WGS) entry which is preliminary data.</text>
</comment>
<dbReference type="PANTHER" id="PTHR47036">
    <property type="entry name" value="COBALT-FACTOR III C(17)-METHYLTRANSFERASE-RELATED"/>
    <property type="match status" value="1"/>
</dbReference>
<accession>A0A0F8X476</accession>
<protein>
    <recommendedName>
        <fullName evidence="2">Tetrapyrrole methylase domain-containing protein</fullName>
    </recommendedName>
</protein>
<feature type="non-terminal residue" evidence="1">
    <location>
        <position position="1"/>
    </location>
</feature>
<evidence type="ECO:0008006" key="2">
    <source>
        <dbReference type="Google" id="ProtNLM"/>
    </source>
</evidence>
<dbReference type="PANTHER" id="PTHR47036:SF1">
    <property type="entry name" value="COBALT-FACTOR III C(17)-METHYLTRANSFERASE-RELATED"/>
    <property type="match status" value="1"/>
</dbReference>
<proteinExistence type="predicted"/>
<dbReference type="InterPro" id="IPR035996">
    <property type="entry name" value="4pyrrol_Methylase_sf"/>
</dbReference>
<evidence type="ECO:0000313" key="1">
    <source>
        <dbReference type="EMBL" id="KKK63867.1"/>
    </source>
</evidence>
<reference evidence="1" key="1">
    <citation type="journal article" date="2015" name="Nature">
        <title>Complex archaea that bridge the gap between prokaryotes and eukaryotes.</title>
        <authorList>
            <person name="Spang A."/>
            <person name="Saw J.H."/>
            <person name="Jorgensen S.L."/>
            <person name="Zaremba-Niedzwiedzka K."/>
            <person name="Martijn J."/>
            <person name="Lind A.E."/>
            <person name="van Eijk R."/>
            <person name="Schleper C."/>
            <person name="Guy L."/>
            <person name="Ettema T.J."/>
        </authorList>
    </citation>
    <scope>NUCLEOTIDE SEQUENCE</scope>
</reference>
<sequence>ADLVTVLYNPRSKKRIHHLEEAVEIFLRHRPPTTPAGVGTSVGTQNEHIALTVLGDLLSLEINMRSIVIIGNTHSRNVKGWFVTPRGYAL</sequence>
<dbReference type="Gene3D" id="3.30.950.10">
    <property type="entry name" value="Methyltransferase, Cobalt-precorrin-4 Transmethylase, Domain 2"/>
    <property type="match status" value="1"/>
</dbReference>
<dbReference type="GO" id="GO:0008168">
    <property type="term" value="F:methyltransferase activity"/>
    <property type="evidence" value="ECO:0007669"/>
    <property type="project" value="InterPro"/>
</dbReference>
<dbReference type="SUPFAM" id="SSF53790">
    <property type="entry name" value="Tetrapyrrole methylase"/>
    <property type="match status" value="1"/>
</dbReference>
<organism evidence="1">
    <name type="scientific">marine sediment metagenome</name>
    <dbReference type="NCBI Taxonomy" id="412755"/>
    <lineage>
        <taxon>unclassified sequences</taxon>
        <taxon>metagenomes</taxon>
        <taxon>ecological metagenomes</taxon>
    </lineage>
</organism>